<evidence type="ECO:0000313" key="2">
    <source>
        <dbReference type="Proteomes" id="UP000001307"/>
    </source>
</evidence>
<gene>
    <name evidence="1" type="ORF">GSOID_T00017143001</name>
</gene>
<dbReference type="InParanoid" id="E4X263"/>
<name>E4X263_OIKDI</name>
<organism evidence="1">
    <name type="scientific">Oikopleura dioica</name>
    <name type="common">Tunicate</name>
    <dbReference type="NCBI Taxonomy" id="34765"/>
    <lineage>
        <taxon>Eukaryota</taxon>
        <taxon>Metazoa</taxon>
        <taxon>Chordata</taxon>
        <taxon>Tunicata</taxon>
        <taxon>Appendicularia</taxon>
        <taxon>Copelata</taxon>
        <taxon>Oikopleuridae</taxon>
        <taxon>Oikopleura</taxon>
    </lineage>
</organism>
<accession>E4X263</accession>
<dbReference type="AlphaFoldDB" id="E4X263"/>
<keyword evidence="2" id="KW-1185">Reference proteome</keyword>
<sequence length="87" mass="9939">MKSTSFRSCVSDLVTSSRFFALLFFESEKQLMSTIVCKLRSSFLRLVNGGKKNCICNRNYFQTGCIRHSSFVLLEVDLQASMHMSLL</sequence>
<protein>
    <submittedName>
        <fullName evidence="1">Uncharacterized protein</fullName>
    </submittedName>
</protein>
<reference evidence="1" key="1">
    <citation type="journal article" date="2010" name="Science">
        <title>Plasticity of animal genome architecture unmasked by rapid evolution of a pelagic tunicate.</title>
        <authorList>
            <person name="Denoeud F."/>
            <person name="Henriet S."/>
            <person name="Mungpakdee S."/>
            <person name="Aury J.M."/>
            <person name="Da Silva C."/>
            <person name="Brinkmann H."/>
            <person name="Mikhaleva J."/>
            <person name="Olsen L.C."/>
            <person name="Jubin C."/>
            <person name="Canestro C."/>
            <person name="Bouquet J.M."/>
            <person name="Danks G."/>
            <person name="Poulain J."/>
            <person name="Campsteijn C."/>
            <person name="Adamski M."/>
            <person name="Cross I."/>
            <person name="Yadetie F."/>
            <person name="Muffato M."/>
            <person name="Louis A."/>
            <person name="Butcher S."/>
            <person name="Tsagkogeorga G."/>
            <person name="Konrad A."/>
            <person name="Singh S."/>
            <person name="Jensen M.F."/>
            <person name="Cong E.H."/>
            <person name="Eikeseth-Otteraa H."/>
            <person name="Noel B."/>
            <person name="Anthouard V."/>
            <person name="Porcel B.M."/>
            <person name="Kachouri-Lafond R."/>
            <person name="Nishino A."/>
            <person name="Ugolini M."/>
            <person name="Chourrout P."/>
            <person name="Nishida H."/>
            <person name="Aasland R."/>
            <person name="Huzurbazar S."/>
            <person name="Westhof E."/>
            <person name="Delsuc F."/>
            <person name="Lehrach H."/>
            <person name="Reinhardt R."/>
            <person name="Weissenbach J."/>
            <person name="Roy S.W."/>
            <person name="Artiguenave F."/>
            <person name="Postlethwait J.H."/>
            <person name="Manak J.R."/>
            <person name="Thompson E.M."/>
            <person name="Jaillon O."/>
            <person name="Du Pasquier L."/>
            <person name="Boudinot P."/>
            <person name="Liberles D.A."/>
            <person name="Volff J.N."/>
            <person name="Philippe H."/>
            <person name="Lenhard B."/>
            <person name="Roest Crollius H."/>
            <person name="Wincker P."/>
            <person name="Chourrout D."/>
        </authorList>
    </citation>
    <scope>NUCLEOTIDE SEQUENCE [LARGE SCALE GENOMIC DNA]</scope>
</reference>
<dbReference type="EMBL" id="FN653022">
    <property type="protein sequence ID" value="CBY07461.1"/>
    <property type="molecule type" value="Genomic_DNA"/>
</dbReference>
<proteinExistence type="predicted"/>
<evidence type="ECO:0000313" key="1">
    <source>
        <dbReference type="EMBL" id="CBY07461.1"/>
    </source>
</evidence>
<dbReference type="Proteomes" id="UP000001307">
    <property type="component" value="Unassembled WGS sequence"/>
</dbReference>